<keyword evidence="4 7" id="KW-0187">Copper transport</keyword>
<keyword evidence="3 7" id="KW-0812">Transmembrane</keyword>
<keyword evidence="7" id="KW-0186">Copper</keyword>
<sequence length="138" mass="15651">MMHMTMYWGKDVTLLFDWWRTNSWPSYALSLLACFLFSLFYQYLEDRRLRFNSTAVDRLSQPLLSKIGRTRRTRGLAAAALFGFNAAIGYLLMLAIMSFNGGVFLVIVFGISVGYFLFRAGDDDDGHPVMVDNSCGCS</sequence>
<evidence type="ECO:0000256" key="3">
    <source>
        <dbReference type="ARBA" id="ARBA00022692"/>
    </source>
</evidence>
<dbReference type="GO" id="GO:0005886">
    <property type="term" value="C:plasma membrane"/>
    <property type="evidence" value="ECO:0007669"/>
    <property type="project" value="TreeGrafter"/>
</dbReference>
<keyword evidence="9" id="KW-1185">Reference proteome</keyword>
<dbReference type="EMBL" id="BJWL01000012">
    <property type="protein sequence ID" value="GFY98530.1"/>
    <property type="molecule type" value="Genomic_DNA"/>
</dbReference>
<keyword evidence="5 7" id="KW-1133">Transmembrane helix</keyword>
<protein>
    <recommendedName>
        <fullName evidence="7">Copper transport protein</fullName>
    </recommendedName>
</protein>
<accession>A0A7J0FIL7</accession>
<evidence type="ECO:0000256" key="2">
    <source>
        <dbReference type="ARBA" id="ARBA00006921"/>
    </source>
</evidence>
<comment type="similarity">
    <text evidence="2 7">Belongs to the copper transporter (Ctr) (TC 1.A.56) family. SLC31A subfamily.</text>
</comment>
<evidence type="ECO:0000256" key="6">
    <source>
        <dbReference type="ARBA" id="ARBA00023136"/>
    </source>
</evidence>
<evidence type="ECO:0000313" key="9">
    <source>
        <dbReference type="Proteomes" id="UP000585474"/>
    </source>
</evidence>
<dbReference type="PANTHER" id="PTHR12483:SF27">
    <property type="entry name" value="COPPER TRANSPORT PROTEIN CTR1"/>
    <property type="match status" value="1"/>
</dbReference>
<dbReference type="PANTHER" id="PTHR12483">
    <property type="entry name" value="SOLUTE CARRIER FAMILY 31 COPPER TRANSPORTERS"/>
    <property type="match status" value="1"/>
</dbReference>
<dbReference type="AlphaFoldDB" id="A0A7J0FIL7"/>
<comment type="caution">
    <text evidence="8">The sequence shown here is derived from an EMBL/GenBank/DDBJ whole genome shotgun (WGS) entry which is preliminary data.</text>
</comment>
<gene>
    <name evidence="8" type="ORF">Acr_12g0010710</name>
</gene>
<keyword evidence="7" id="KW-0406">Ion transport</keyword>
<dbReference type="OrthoDB" id="1708485at2759"/>
<evidence type="ECO:0000313" key="8">
    <source>
        <dbReference type="EMBL" id="GFY98530.1"/>
    </source>
</evidence>
<evidence type="ECO:0000256" key="4">
    <source>
        <dbReference type="ARBA" id="ARBA00022796"/>
    </source>
</evidence>
<reference evidence="8 9" key="1">
    <citation type="submission" date="2019-07" db="EMBL/GenBank/DDBJ databases">
        <title>De Novo Assembly of kiwifruit Actinidia rufa.</title>
        <authorList>
            <person name="Sugita-Konishi S."/>
            <person name="Sato K."/>
            <person name="Mori E."/>
            <person name="Abe Y."/>
            <person name="Kisaki G."/>
            <person name="Hamano K."/>
            <person name="Suezawa K."/>
            <person name="Otani M."/>
            <person name="Fukuda T."/>
            <person name="Manabe T."/>
            <person name="Gomi K."/>
            <person name="Tabuchi M."/>
            <person name="Akimitsu K."/>
            <person name="Kataoka I."/>
        </authorList>
    </citation>
    <scope>NUCLEOTIDE SEQUENCE [LARGE SCALE GENOMIC DNA]</scope>
    <source>
        <strain evidence="9">cv. Fuchu</strain>
    </source>
</reference>
<proteinExistence type="inferred from homology"/>
<dbReference type="GO" id="GO:0005375">
    <property type="term" value="F:copper ion transmembrane transporter activity"/>
    <property type="evidence" value="ECO:0007669"/>
    <property type="project" value="UniProtKB-UniRule"/>
</dbReference>
<evidence type="ECO:0000256" key="1">
    <source>
        <dbReference type="ARBA" id="ARBA00004141"/>
    </source>
</evidence>
<keyword evidence="6 7" id="KW-0472">Membrane</keyword>
<name>A0A7J0FIL7_9ERIC</name>
<feature type="transmembrane region" description="Helical" evidence="7">
    <location>
        <begin position="102"/>
        <end position="118"/>
    </location>
</feature>
<evidence type="ECO:0000256" key="5">
    <source>
        <dbReference type="ARBA" id="ARBA00022989"/>
    </source>
</evidence>
<dbReference type="Proteomes" id="UP000585474">
    <property type="component" value="Unassembled WGS sequence"/>
</dbReference>
<feature type="transmembrane region" description="Helical" evidence="7">
    <location>
        <begin position="76"/>
        <end position="96"/>
    </location>
</feature>
<evidence type="ECO:0000256" key="7">
    <source>
        <dbReference type="RuleBase" id="RU367022"/>
    </source>
</evidence>
<dbReference type="InterPro" id="IPR007274">
    <property type="entry name" value="Cop_transporter"/>
</dbReference>
<organism evidence="8 9">
    <name type="scientific">Actinidia rufa</name>
    <dbReference type="NCBI Taxonomy" id="165716"/>
    <lineage>
        <taxon>Eukaryota</taxon>
        <taxon>Viridiplantae</taxon>
        <taxon>Streptophyta</taxon>
        <taxon>Embryophyta</taxon>
        <taxon>Tracheophyta</taxon>
        <taxon>Spermatophyta</taxon>
        <taxon>Magnoliopsida</taxon>
        <taxon>eudicotyledons</taxon>
        <taxon>Gunneridae</taxon>
        <taxon>Pentapetalae</taxon>
        <taxon>asterids</taxon>
        <taxon>Ericales</taxon>
        <taxon>Actinidiaceae</taxon>
        <taxon>Actinidia</taxon>
    </lineage>
</organism>
<keyword evidence="7" id="KW-0813">Transport</keyword>
<comment type="subcellular location">
    <subcellularLocation>
        <location evidence="1 7">Membrane</location>
        <topology evidence="1 7">Multi-pass membrane protein</topology>
    </subcellularLocation>
</comment>
<feature type="transmembrane region" description="Helical" evidence="7">
    <location>
        <begin position="24"/>
        <end position="44"/>
    </location>
</feature>
<dbReference type="Pfam" id="PF04145">
    <property type="entry name" value="Ctr"/>
    <property type="match status" value="1"/>
</dbReference>